<dbReference type="NCBIfam" id="TIGR04336">
    <property type="entry name" value="AmmeMemoSam_B"/>
    <property type="match status" value="1"/>
</dbReference>
<gene>
    <name evidence="2" type="ORF">S06H3_24825</name>
</gene>
<sequence length="101" mass="11023">QIFQKAETKPIDNVIALILPHAGYQFSGQTAAKALNMTNKQYKRIIVIGPSHRTPMAKMLSVPIATHYQTPLGQTPLDVSVLTAGKVCFLHPSQKTIAKQA</sequence>
<evidence type="ECO:0008006" key="3">
    <source>
        <dbReference type="Google" id="ProtNLM"/>
    </source>
</evidence>
<dbReference type="Pfam" id="PF01875">
    <property type="entry name" value="Memo"/>
    <property type="match status" value="1"/>
</dbReference>
<comment type="similarity">
    <text evidence="1">Belongs to the MEMO1 family.</text>
</comment>
<dbReference type="EMBL" id="BARV01013994">
    <property type="protein sequence ID" value="GAI28257.1"/>
    <property type="molecule type" value="Genomic_DNA"/>
</dbReference>
<evidence type="ECO:0000256" key="1">
    <source>
        <dbReference type="ARBA" id="ARBA00006315"/>
    </source>
</evidence>
<evidence type="ECO:0000313" key="2">
    <source>
        <dbReference type="EMBL" id="GAI28257.1"/>
    </source>
</evidence>
<comment type="caution">
    <text evidence="2">The sequence shown here is derived from an EMBL/GenBank/DDBJ whole genome shotgun (WGS) entry which is preliminary data.</text>
</comment>
<dbReference type="PANTHER" id="PTHR11060:SF0">
    <property type="entry name" value="PROTEIN MEMO1"/>
    <property type="match status" value="1"/>
</dbReference>
<organism evidence="2">
    <name type="scientific">marine sediment metagenome</name>
    <dbReference type="NCBI Taxonomy" id="412755"/>
    <lineage>
        <taxon>unclassified sequences</taxon>
        <taxon>metagenomes</taxon>
        <taxon>ecological metagenomes</taxon>
    </lineage>
</organism>
<accession>X1M9E5</accession>
<proteinExistence type="inferred from homology"/>
<reference evidence="2" key="1">
    <citation type="journal article" date="2014" name="Front. Microbiol.">
        <title>High frequency of phylogenetically diverse reductive dehalogenase-homologous genes in deep subseafloor sedimentary metagenomes.</title>
        <authorList>
            <person name="Kawai M."/>
            <person name="Futagami T."/>
            <person name="Toyoda A."/>
            <person name="Takaki Y."/>
            <person name="Nishi S."/>
            <person name="Hori S."/>
            <person name="Arai W."/>
            <person name="Tsubouchi T."/>
            <person name="Morono Y."/>
            <person name="Uchiyama I."/>
            <person name="Ito T."/>
            <person name="Fujiyama A."/>
            <person name="Inagaki F."/>
            <person name="Takami H."/>
        </authorList>
    </citation>
    <scope>NUCLEOTIDE SEQUENCE</scope>
    <source>
        <strain evidence="2">Expedition CK06-06</strain>
    </source>
</reference>
<feature type="non-terminal residue" evidence="2">
    <location>
        <position position="101"/>
    </location>
</feature>
<dbReference type="InterPro" id="IPR002737">
    <property type="entry name" value="MEMO1_fam"/>
</dbReference>
<name>X1M9E5_9ZZZZ</name>
<dbReference type="PANTHER" id="PTHR11060">
    <property type="entry name" value="PROTEIN MEMO1"/>
    <property type="match status" value="1"/>
</dbReference>
<dbReference type="Gene3D" id="3.40.830.10">
    <property type="entry name" value="LigB-like"/>
    <property type="match status" value="1"/>
</dbReference>
<protein>
    <recommendedName>
        <fullName evidence="3">AmmeMemoRadiSam system protein B</fullName>
    </recommendedName>
</protein>
<dbReference type="AlphaFoldDB" id="X1M9E5"/>
<feature type="non-terminal residue" evidence="2">
    <location>
        <position position="1"/>
    </location>
</feature>